<proteinExistence type="predicted"/>
<evidence type="ECO:0000259" key="1">
    <source>
        <dbReference type="PROSITE" id="PS50053"/>
    </source>
</evidence>
<evidence type="ECO:0000313" key="3">
    <source>
        <dbReference type="Proteomes" id="UP000026961"/>
    </source>
</evidence>
<dbReference type="SUPFAM" id="SSF54236">
    <property type="entry name" value="Ubiquitin-like"/>
    <property type="match status" value="1"/>
</dbReference>
<dbReference type="STRING" id="40148.A0A0E0ALQ9"/>
<dbReference type="HOGENOM" id="CLU_148322_3_1_1"/>
<dbReference type="InterPro" id="IPR029071">
    <property type="entry name" value="Ubiquitin-like_domsf"/>
</dbReference>
<accession>A0A0E0ALQ9</accession>
<reference evidence="2" key="1">
    <citation type="submission" date="2015-04" db="UniProtKB">
        <authorList>
            <consortium name="EnsemblPlants"/>
        </authorList>
    </citation>
    <scope>IDENTIFICATION</scope>
</reference>
<dbReference type="AlphaFoldDB" id="A0A0E0ALQ9"/>
<dbReference type="Gene3D" id="3.10.20.90">
    <property type="entry name" value="Phosphatidylinositol 3-kinase Catalytic Subunit, Chain A, domain 1"/>
    <property type="match status" value="1"/>
</dbReference>
<dbReference type="InterPro" id="IPR000626">
    <property type="entry name" value="Ubiquitin-like_dom"/>
</dbReference>
<dbReference type="Gramene" id="OGLUM07G19330.1">
    <property type="protein sequence ID" value="OGLUM07G19330.1"/>
    <property type="gene ID" value="OGLUM07G19330"/>
</dbReference>
<organism evidence="2">
    <name type="scientific">Oryza glumipatula</name>
    <dbReference type="NCBI Taxonomy" id="40148"/>
    <lineage>
        <taxon>Eukaryota</taxon>
        <taxon>Viridiplantae</taxon>
        <taxon>Streptophyta</taxon>
        <taxon>Embryophyta</taxon>
        <taxon>Tracheophyta</taxon>
        <taxon>Spermatophyta</taxon>
        <taxon>Magnoliopsida</taxon>
        <taxon>Liliopsida</taxon>
        <taxon>Poales</taxon>
        <taxon>Poaceae</taxon>
        <taxon>BOP clade</taxon>
        <taxon>Oryzoideae</taxon>
        <taxon>Oryzeae</taxon>
        <taxon>Oryzinae</taxon>
        <taxon>Oryza</taxon>
    </lineage>
</organism>
<reference evidence="2" key="2">
    <citation type="submission" date="2018-05" db="EMBL/GenBank/DDBJ databases">
        <title>OgluRS3 (Oryza glumaepatula Reference Sequence Version 3).</title>
        <authorList>
            <person name="Zhang J."/>
            <person name="Kudrna D."/>
            <person name="Lee S."/>
            <person name="Talag J."/>
            <person name="Welchert J."/>
            <person name="Wing R.A."/>
        </authorList>
    </citation>
    <scope>NUCLEOTIDE SEQUENCE [LARGE SCALE GENOMIC DNA]</scope>
</reference>
<dbReference type="Proteomes" id="UP000026961">
    <property type="component" value="Chromosome 7"/>
</dbReference>
<protein>
    <recommendedName>
        <fullName evidence="1">Ubiquitin-like domain-containing protein</fullName>
    </recommendedName>
</protein>
<dbReference type="EnsemblPlants" id="OGLUM07G19330.1">
    <property type="protein sequence ID" value="OGLUM07G19330.1"/>
    <property type="gene ID" value="OGLUM07G19330"/>
</dbReference>
<sequence length="95" mass="10574">MYGWSGIPAAVKVEKENEWKTPATWEWKAPATRVAGEYVTLKRGTGRFLFDGRRLRGWQTPAELQMEDGDEVNFFEELIGGAAGSGWDPPSSILA</sequence>
<keyword evidence="3" id="KW-1185">Reference proteome</keyword>
<dbReference type="PROSITE" id="PS50053">
    <property type="entry name" value="UBIQUITIN_2"/>
    <property type="match status" value="1"/>
</dbReference>
<feature type="domain" description="Ubiquitin-like" evidence="1">
    <location>
        <begin position="47"/>
        <end position="81"/>
    </location>
</feature>
<name>A0A0E0ALQ9_9ORYZ</name>
<evidence type="ECO:0000313" key="2">
    <source>
        <dbReference type="EnsemblPlants" id="OGLUM07G19330.1"/>
    </source>
</evidence>